<protein>
    <submittedName>
        <fullName evidence="2">Uncharacterized protein</fullName>
    </submittedName>
</protein>
<gene>
    <name evidence="2" type="ORF">LCGC14_2998370</name>
</gene>
<feature type="transmembrane region" description="Helical" evidence="1">
    <location>
        <begin position="5"/>
        <end position="24"/>
    </location>
</feature>
<keyword evidence="1" id="KW-1133">Transmembrane helix</keyword>
<reference evidence="2" key="1">
    <citation type="journal article" date="2015" name="Nature">
        <title>Complex archaea that bridge the gap between prokaryotes and eukaryotes.</title>
        <authorList>
            <person name="Spang A."/>
            <person name="Saw J.H."/>
            <person name="Jorgensen S.L."/>
            <person name="Zaremba-Niedzwiedzka K."/>
            <person name="Martijn J."/>
            <person name="Lind A.E."/>
            <person name="van Eijk R."/>
            <person name="Schleper C."/>
            <person name="Guy L."/>
            <person name="Ettema T.J."/>
        </authorList>
    </citation>
    <scope>NUCLEOTIDE SEQUENCE</scope>
</reference>
<sequence length="25" mass="2783">MKKMILNKFFIIFVSILIVSGGVLA</sequence>
<proteinExistence type="predicted"/>
<name>A0A0F8X1S3_9ZZZZ</name>
<keyword evidence="1" id="KW-0472">Membrane</keyword>
<evidence type="ECO:0000313" key="2">
    <source>
        <dbReference type="EMBL" id="KKK63037.1"/>
    </source>
</evidence>
<organism evidence="2">
    <name type="scientific">marine sediment metagenome</name>
    <dbReference type="NCBI Taxonomy" id="412755"/>
    <lineage>
        <taxon>unclassified sequences</taxon>
        <taxon>metagenomes</taxon>
        <taxon>ecological metagenomes</taxon>
    </lineage>
</organism>
<feature type="non-terminal residue" evidence="2">
    <location>
        <position position="25"/>
    </location>
</feature>
<evidence type="ECO:0000256" key="1">
    <source>
        <dbReference type="SAM" id="Phobius"/>
    </source>
</evidence>
<accession>A0A0F8X1S3</accession>
<keyword evidence="1" id="KW-0812">Transmembrane</keyword>
<dbReference type="AlphaFoldDB" id="A0A0F8X1S3"/>
<dbReference type="EMBL" id="LAZR01061709">
    <property type="protein sequence ID" value="KKK63037.1"/>
    <property type="molecule type" value="Genomic_DNA"/>
</dbReference>
<comment type="caution">
    <text evidence="2">The sequence shown here is derived from an EMBL/GenBank/DDBJ whole genome shotgun (WGS) entry which is preliminary data.</text>
</comment>